<protein>
    <submittedName>
        <fullName evidence="9">Transcriptional regulator family: GATA type zinc finger</fullName>
    </submittedName>
</protein>
<dbReference type="EMBL" id="JABXXO010000006">
    <property type="protein sequence ID" value="KAF7775615.1"/>
    <property type="molecule type" value="Genomic_DNA"/>
</dbReference>
<evidence type="ECO:0000259" key="8">
    <source>
        <dbReference type="PROSITE" id="PS50114"/>
    </source>
</evidence>
<evidence type="ECO:0000256" key="1">
    <source>
        <dbReference type="ARBA" id="ARBA00004123"/>
    </source>
</evidence>
<proteinExistence type="predicted"/>
<dbReference type="PROSITE" id="PS00344">
    <property type="entry name" value="GATA_ZN_FINGER_1"/>
    <property type="match status" value="1"/>
</dbReference>
<dbReference type="GO" id="GO:0045944">
    <property type="term" value="P:positive regulation of transcription by RNA polymerase II"/>
    <property type="evidence" value="ECO:0007669"/>
    <property type="project" value="TreeGrafter"/>
</dbReference>
<dbReference type="InterPro" id="IPR039355">
    <property type="entry name" value="Transcription_factor_GATA"/>
</dbReference>
<evidence type="ECO:0000256" key="2">
    <source>
        <dbReference type="ARBA" id="ARBA00022723"/>
    </source>
</evidence>
<dbReference type="PROSITE" id="PS50114">
    <property type="entry name" value="GATA_ZN_FINGER_2"/>
    <property type="match status" value="2"/>
</dbReference>
<dbReference type="GO" id="GO:0000978">
    <property type="term" value="F:RNA polymerase II cis-regulatory region sequence-specific DNA binding"/>
    <property type="evidence" value="ECO:0007669"/>
    <property type="project" value="TreeGrafter"/>
</dbReference>
<dbReference type="SMART" id="SM00401">
    <property type="entry name" value="ZnF_GATA"/>
    <property type="match status" value="2"/>
</dbReference>
<gene>
    <name evidence="9" type="ORF">Agabi119p4_4008</name>
</gene>
<feature type="region of interest" description="Disordered" evidence="7">
    <location>
        <begin position="286"/>
        <end position="348"/>
    </location>
</feature>
<dbReference type="AlphaFoldDB" id="A0A8H7F2P4"/>
<keyword evidence="3 6" id="KW-0863">Zinc-finger</keyword>
<evidence type="ECO:0000256" key="4">
    <source>
        <dbReference type="ARBA" id="ARBA00022833"/>
    </source>
</evidence>
<dbReference type="Pfam" id="PF00320">
    <property type="entry name" value="GATA"/>
    <property type="match status" value="2"/>
</dbReference>
<feature type="region of interest" description="Disordered" evidence="7">
    <location>
        <begin position="173"/>
        <end position="213"/>
    </location>
</feature>
<dbReference type="PANTHER" id="PTHR10071:SF281">
    <property type="entry name" value="BOX A-BINDING FACTOR-RELATED"/>
    <property type="match status" value="1"/>
</dbReference>
<dbReference type="Proteomes" id="UP000629468">
    <property type="component" value="Unassembled WGS sequence"/>
</dbReference>
<feature type="region of interest" description="Disordered" evidence="7">
    <location>
        <begin position="442"/>
        <end position="467"/>
    </location>
</feature>
<feature type="compositionally biased region" description="Acidic residues" evidence="7">
    <location>
        <begin position="387"/>
        <end position="400"/>
    </location>
</feature>
<accession>A0A8H7F2P4</accession>
<organism evidence="9 10">
    <name type="scientific">Agaricus bisporus var. burnettii</name>
    <dbReference type="NCBI Taxonomy" id="192524"/>
    <lineage>
        <taxon>Eukaryota</taxon>
        <taxon>Fungi</taxon>
        <taxon>Dikarya</taxon>
        <taxon>Basidiomycota</taxon>
        <taxon>Agaricomycotina</taxon>
        <taxon>Agaricomycetes</taxon>
        <taxon>Agaricomycetidae</taxon>
        <taxon>Agaricales</taxon>
        <taxon>Agaricineae</taxon>
        <taxon>Agaricaceae</taxon>
        <taxon>Agaricus</taxon>
    </lineage>
</organism>
<comment type="subcellular location">
    <subcellularLocation>
        <location evidence="1">Nucleus</location>
    </subcellularLocation>
</comment>
<sequence length="467" mass="51189">MAPARFGWSVGLLEGVGFKALLMLARNSNQVFSPLVAAVRISHSSLPTCANKRIGRYPRLVISCSLFGSSDPVLHRISTPLTPAYNPSANLMCGLNNRQHQMHTSSPVASYTSSIPPHQLDHPSMDLASSWQDNSGHARYGTSATNGYVNSIPKNMSQSNAFASNSHAANSRNHYYASSERSTVHSFEQQEWSPSISPQSVHPSALPPTTASSTIYPDNTYRHITHHSTPEWNQWSEQHSDMSNLRVGSGTTAMSHWQNGDLRVSSFGPQSLDDLLYTNATNSPAYSVATDLPPIQSTRGYQISPISSPSPSPSASSRHISPQSSVSPPSSRRGSVDASAGGKKCSHCNATSTPLWRREPTTLKPLCNACGLYLQQRHRHRPRELIDADQEDEESEEEDQNYNGPECSHCHTHRTSVWRRSKTGAQLCNACGVYARLRGKDRPLTLKRKKIKPRTKHASSSSGVKSP</sequence>
<dbReference type="PRINTS" id="PR00619">
    <property type="entry name" value="GATAZNFINGER"/>
</dbReference>
<keyword evidence="4" id="KW-0862">Zinc</keyword>
<evidence type="ECO:0000313" key="10">
    <source>
        <dbReference type="Proteomes" id="UP000629468"/>
    </source>
</evidence>
<evidence type="ECO:0000313" key="9">
    <source>
        <dbReference type="EMBL" id="KAF7775615.1"/>
    </source>
</evidence>
<dbReference type="GO" id="GO:0008270">
    <property type="term" value="F:zinc ion binding"/>
    <property type="evidence" value="ECO:0007669"/>
    <property type="project" value="UniProtKB-KW"/>
</dbReference>
<evidence type="ECO:0000256" key="7">
    <source>
        <dbReference type="SAM" id="MobiDB-lite"/>
    </source>
</evidence>
<evidence type="ECO:0000256" key="3">
    <source>
        <dbReference type="ARBA" id="ARBA00022771"/>
    </source>
</evidence>
<feature type="domain" description="GATA-type" evidence="8">
    <location>
        <begin position="339"/>
        <end position="382"/>
    </location>
</feature>
<dbReference type="GO" id="GO:0005634">
    <property type="term" value="C:nucleus"/>
    <property type="evidence" value="ECO:0007669"/>
    <property type="project" value="UniProtKB-SubCell"/>
</dbReference>
<dbReference type="SUPFAM" id="SSF57716">
    <property type="entry name" value="Glucocorticoid receptor-like (DNA-binding domain)"/>
    <property type="match status" value="2"/>
</dbReference>
<name>A0A8H7F2P4_AGABI</name>
<feature type="compositionally biased region" description="Low complexity" evidence="7">
    <location>
        <begin position="303"/>
        <end position="333"/>
    </location>
</feature>
<dbReference type="InterPro" id="IPR013088">
    <property type="entry name" value="Znf_NHR/GATA"/>
</dbReference>
<feature type="compositionally biased region" description="Polar residues" evidence="7">
    <location>
        <begin position="458"/>
        <end position="467"/>
    </location>
</feature>
<keyword evidence="2" id="KW-0479">Metal-binding</keyword>
<dbReference type="Gene3D" id="3.30.50.10">
    <property type="entry name" value="Erythroid Transcription Factor GATA-1, subunit A"/>
    <property type="match status" value="2"/>
</dbReference>
<feature type="compositionally biased region" description="Polar residues" evidence="7">
    <location>
        <begin position="179"/>
        <end position="213"/>
    </location>
</feature>
<comment type="caution">
    <text evidence="9">The sequence shown here is derived from an EMBL/GenBank/DDBJ whole genome shotgun (WGS) entry which is preliminary data.</text>
</comment>
<dbReference type="GO" id="GO:0000981">
    <property type="term" value="F:DNA-binding transcription factor activity, RNA polymerase II-specific"/>
    <property type="evidence" value="ECO:0007669"/>
    <property type="project" value="TreeGrafter"/>
</dbReference>
<dbReference type="PANTHER" id="PTHR10071">
    <property type="entry name" value="TRANSCRIPTION FACTOR GATA FAMILY MEMBER"/>
    <property type="match status" value="1"/>
</dbReference>
<reference evidence="9 10" key="1">
    <citation type="journal article" name="Sci. Rep.">
        <title>Telomere-to-telomere assembled and centromere annotated genomes of the two main subspecies of the button mushroom Agaricus bisporus reveal especially polymorphic chromosome ends.</title>
        <authorList>
            <person name="Sonnenberg A.S.M."/>
            <person name="Sedaghat-Telgerd N."/>
            <person name="Lavrijssen B."/>
            <person name="Ohm R.A."/>
            <person name="Hendrickx P.M."/>
            <person name="Scholtmeijer K."/>
            <person name="Baars J.J.P."/>
            <person name="van Peer A."/>
        </authorList>
    </citation>
    <scope>NUCLEOTIDE SEQUENCE [LARGE SCALE GENOMIC DNA]</scope>
    <source>
        <strain evidence="9 10">H119_p4</strain>
    </source>
</reference>
<dbReference type="InterPro" id="IPR000679">
    <property type="entry name" value="Znf_GATA"/>
</dbReference>
<dbReference type="CDD" id="cd00202">
    <property type="entry name" value="ZnF_GATA"/>
    <property type="match status" value="2"/>
</dbReference>
<evidence type="ECO:0000256" key="6">
    <source>
        <dbReference type="PROSITE-ProRule" id="PRU00094"/>
    </source>
</evidence>
<dbReference type="GO" id="GO:0000122">
    <property type="term" value="P:negative regulation of transcription by RNA polymerase II"/>
    <property type="evidence" value="ECO:0007669"/>
    <property type="project" value="TreeGrafter"/>
</dbReference>
<feature type="region of interest" description="Disordered" evidence="7">
    <location>
        <begin position="387"/>
        <end position="408"/>
    </location>
</feature>
<evidence type="ECO:0000256" key="5">
    <source>
        <dbReference type="ARBA" id="ARBA00023242"/>
    </source>
</evidence>
<keyword evidence="5" id="KW-0539">Nucleus</keyword>
<feature type="domain" description="GATA-type" evidence="8">
    <location>
        <begin position="401"/>
        <end position="454"/>
    </location>
</feature>
<feature type="compositionally biased region" description="Basic residues" evidence="7">
    <location>
        <begin position="445"/>
        <end position="457"/>
    </location>
</feature>